<evidence type="ECO:0000313" key="3">
    <source>
        <dbReference type="EMBL" id="PKV99600.1"/>
    </source>
</evidence>
<dbReference type="EMBL" id="PJMY01000002">
    <property type="protein sequence ID" value="PKV99600.1"/>
    <property type="molecule type" value="Genomic_DNA"/>
</dbReference>
<dbReference type="Proteomes" id="UP000550260">
    <property type="component" value="Unassembled WGS sequence"/>
</dbReference>
<organism evidence="3 4">
    <name type="scientific">Amycolatopsis echigonensis</name>
    <dbReference type="NCBI Taxonomy" id="2576905"/>
    <lineage>
        <taxon>Bacteria</taxon>
        <taxon>Bacillati</taxon>
        <taxon>Actinomycetota</taxon>
        <taxon>Actinomycetes</taxon>
        <taxon>Pseudonocardiales</taxon>
        <taxon>Pseudonocardiaceae</taxon>
        <taxon>Amycolatopsis</taxon>
    </lineage>
</organism>
<dbReference type="AlphaFoldDB" id="A0A2N3X0F8"/>
<evidence type="ECO:0000313" key="2">
    <source>
        <dbReference type="EMBL" id="MBB2501179.1"/>
    </source>
</evidence>
<accession>A0A2N3X0F8</accession>
<dbReference type="InterPro" id="IPR045683">
    <property type="entry name" value="DUF6192"/>
</dbReference>
<name>A0A2N3X0F8_9PSEU</name>
<sequence>MTRPDMFTARQWDRWVKRGRTLVRSKTNIQFELGEITLDMIPKQRNGFEDHGVEAVLRAYAAAIGLSTNTLKSYRHVAIAWPAEKRNPDVSFTIHDILSAHPSRFRKIGKPPLDPVSGERRWTVNEALRAAGRTPQHPVTPQERVDRVRDLVRDDEDAALAVKDILKRPTVVRHVLNDPSARHILRQADRPRYYVADEDDEDNEPDVGYDEPESAPPPPRRTSQVHYSEAPREVLELLGACTTFYTQMQRMIPTLHVAEYDKNTKHTLLESIERVRAAAGWAETVINTGDTSMDEALAKMLGGES</sequence>
<evidence type="ECO:0000313" key="4">
    <source>
        <dbReference type="Proteomes" id="UP000233750"/>
    </source>
</evidence>
<keyword evidence="4" id="KW-1185">Reference proteome</keyword>
<dbReference type="RefSeq" id="WP_101434165.1">
    <property type="nucleotide sequence ID" value="NZ_JACJHR010000025.1"/>
</dbReference>
<dbReference type="Pfam" id="PF19691">
    <property type="entry name" value="DUF6192"/>
    <property type="match status" value="2"/>
</dbReference>
<feature type="compositionally biased region" description="Acidic residues" evidence="1">
    <location>
        <begin position="196"/>
        <end position="213"/>
    </location>
</feature>
<gene>
    <name evidence="3" type="ORF">ATK30_0580</name>
    <name evidence="2" type="ORF">H5411_18840</name>
</gene>
<dbReference type="EMBL" id="JACJHR010000025">
    <property type="protein sequence ID" value="MBB2501179.1"/>
    <property type="molecule type" value="Genomic_DNA"/>
</dbReference>
<protein>
    <submittedName>
        <fullName evidence="3">Uncharacterized protein</fullName>
    </submittedName>
</protein>
<dbReference type="OrthoDB" id="4569910at2"/>
<comment type="caution">
    <text evidence="3">The sequence shown here is derived from an EMBL/GenBank/DDBJ whole genome shotgun (WGS) entry which is preliminary data.</text>
</comment>
<dbReference type="Proteomes" id="UP000233750">
    <property type="component" value="Unassembled WGS sequence"/>
</dbReference>
<accession>A0A8E2B3J6</accession>
<reference evidence="2 5" key="2">
    <citation type="submission" date="2020-08" db="EMBL/GenBank/DDBJ databases">
        <title>Amycolatopsis echigonensis JCM 21831.</title>
        <authorList>
            <person name="Tedsree N."/>
            <person name="Kuncharoen N."/>
            <person name="Likhitwitayawuid K."/>
            <person name="Tanasupawat S."/>
        </authorList>
    </citation>
    <scope>NUCLEOTIDE SEQUENCE [LARGE SCALE GENOMIC DNA]</scope>
    <source>
        <strain evidence="2 5">JCM 21831</strain>
    </source>
</reference>
<evidence type="ECO:0000256" key="1">
    <source>
        <dbReference type="SAM" id="MobiDB-lite"/>
    </source>
</evidence>
<feature type="region of interest" description="Disordered" evidence="1">
    <location>
        <begin position="189"/>
        <end position="224"/>
    </location>
</feature>
<evidence type="ECO:0000313" key="5">
    <source>
        <dbReference type="Proteomes" id="UP000550260"/>
    </source>
</evidence>
<reference evidence="3 4" key="1">
    <citation type="submission" date="2017-12" db="EMBL/GenBank/DDBJ databases">
        <title>Sequencing the genomes of 1000 Actinobacteria strains.</title>
        <authorList>
            <person name="Klenk H.-P."/>
        </authorList>
    </citation>
    <scope>NUCLEOTIDE SEQUENCE [LARGE SCALE GENOMIC DNA]</scope>
    <source>
        <strain evidence="3 4">DSM 45165</strain>
    </source>
</reference>
<proteinExistence type="predicted"/>